<feature type="region of interest" description="Disordered" evidence="2">
    <location>
        <begin position="647"/>
        <end position="703"/>
    </location>
</feature>
<feature type="compositionally biased region" description="Acidic residues" evidence="2">
    <location>
        <begin position="402"/>
        <end position="428"/>
    </location>
</feature>
<evidence type="ECO:0000256" key="2">
    <source>
        <dbReference type="SAM" id="MobiDB-lite"/>
    </source>
</evidence>
<feature type="compositionally biased region" description="Acidic residues" evidence="2">
    <location>
        <begin position="477"/>
        <end position="526"/>
    </location>
</feature>
<accession>A0A9D4EGC0</accession>
<feature type="compositionally biased region" description="Basic and acidic residues" evidence="2">
    <location>
        <begin position="374"/>
        <end position="401"/>
    </location>
</feature>
<comment type="caution">
    <text evidence="3">The sequence shown here is derived from an EMBL/GenBank/DDBJ whole genome shotgun (WGS) entry which is preliminary data.</text>
</comment>
<evidence type="ECO:0000256" key="1">
    <source>
        <dbReference type="SAM" id="Coils"/>
    </source>
</evidence>
<name>A0A9D4EGC0_DREPO</name>
<feature type="compositionally biased region" description="Low complexity" evidence="2">
    <location>
        <begin position="684"/>
        <end position="703"/>
    </location>
</feature>
<feature type="compositionally biased region" description="Acidic residues" evidence="2">
    <location>
        <begin position="343"/>
        <end position="373"/>
    </location>
</feature>
<dbReference type="Pfam" id="PF15112">
    <property type="entry name" value="DUF4559"/>
    <property type="match status" value="1"/>
</dbReference>
<evidence type="ECO:0000313" key="3">
    <source>
        <dbReference type="EMBL" id="KAH3780099.1"/>
    </source>
</evidence>
<evidence type="ECO:0000313" key="4">
    <source>
        <dbReference type="Proteomes" id="UP000828390"/>
    </source>
</evidence>
<reference evidence="3" key="1">
    <citation type="journal article" date="2019" name="bioRxiv">
        <title>The Genome of the Zebra Mussel, Dreissena polymorpha: A Resource for Invasive Species Research.</title>
        <authorList>
            <person name="McCartney M.A."/>
            <person name="Auch B."/>
            <person name="Kono T."/>
            <person name="Mallez S."/>
            <person name="Zhang Y."/>
            <person name="Obille A."/>
            <person name="Becker A."/>
            <person name="Abrahante J.E."/>
            <person name="Garbe J."/>
            <person name="Badalamenti J.P."/>
            <person name="Herman A."/>
            <person name="Mangelson H."/>
            <person name="Liachko I."/>
            <person name="Sullivan S."/>
            <person name="Sone E.D."/>
            <person name="Koren S."/>
            <person name="Silverstein K.A.T."/>
            <person name="Beckman K.B."/>
            <person name="Gohl D.M."/>
        </authorList>
    </citation>
    <scope>NUCLEOTIDE SEQUENCE</scope>
    <source>
        <strain evidence="3">Duluth1</strain>
        <tissue evidence="3">Whole animal</tissue>
    </source>
</reference>
<organism evidence="3 4">
    <name type="scientific">Dreissena polymorpha</name>
    <name type="common">Zebra mussel</name>
    <name type="synonym">Mytilus polymorpha</name>
    <dbReference type="NCBI Taxonomy" id="45954"/>
    <lineage>
        <taxon>Eukaryota</taxon>
        <taxon>Metazoa</taxon>
        <taxon>Spiralia</taxon>
        <taxon>Lophotrochozoa</taxon>
        <taxon>Mollusca</taxon>
        <taxon>Bivalvia</taxon>
        <taxon>Autobranchia</taxon>
        <taxon>Heteroconchia</taxon>
        <taxon>Euheterodonta</taxon>
        <taxon>Imparidentia</taxon>
        <taxon>Neoheterodontei</taxon>
        <taxon>Myida</taxon>
        <taxon>Dreissenoidea</taxon>
        <taxon>Dreissenidae</taxon>
        <taxon>Dreissena</taxon>
    </lineage>
</organism>
<dbReference type="Proteomes" id="UP000828390">
    <property type="component" value="Unassembled WGS sequence"/>
</dbReference>
<feature type="compositionally biased region" description="Polar residues" evidence="2">
    <location>
        <begin position="647"/>
        <end position="678"/>
    </location>
</feature>
<protein>
    <submittedName>
        <fullName evidence="3">Uncharacterized protein</fullName>
    </submittedName>
</protein>
<dbReference type="EMBL" id="JAIWYP010000008">
    <property type="protein sequence ID" value="KAH3780099.1"/>
    <property type="molecule type" value="Genomic_DNA"/>
</dbReference>
<dbReference type="InterPro" id="IPR027897">
    <property type="entry name" value="DUF4559"/>
</dbReference>
<sequence>MVSLADVFTEPERTNWLKAWLAIHIAKSGFEKFAENEAQLLHGNIYTSILKSGAVGCSGCHTANLLKCPSQGICNKRKANGICKSMHDTASKQPRNCPANVCNKVLVEIVKHHRFSNPSWKGTMAIHWASNAWQIAKAYLPPDGYSGKNSAQDTDLNGLISFMVNCKTFDNKFSFPITTGNTHPPCILTKARDIGKTVRHSSTCKVTDTYLHDIFVTLHSLLTDPKCLANDVAAQEAVRELSKLQTDVLKLTTQEMVDLLEAAHDELKKVENITTKAVDEMRIYIKNCRKDLNAHMDKCKRKLDEHTGKCKEELDEHRKSIETDLQRRLMVHNENTLSNVVDHDDDGDDHDDDRDAHDDDIDNDDYDRDDNDDRDDHDYDRDEHYDDRDDHDDDRDNHDDDRYDQEDDRDDHEDDRDDHEDERDDHEDDRDAHDIDDRDDHDYDRDEHDADRDNHDNDDRDDHDNDDRDDHDNDDRDDHDDDRDDHDGDRDEYDDDRDDNDDDREDHDDDRNENDDDRDDYEDDRDDHDNDDRDDHDNDDRDNHDYDRDEHDDDRDDNDNDDRDDHDDDREDHEDDRDENLVLEKQLHSYQQSLAKSMDKDDTLSKPANMPAIKTNITSSQTDMAAINSSATNSQPNMAAIKTSVTNTQSNLLPKKTSLTNNQSNMTAINSSVTDTSPTYPPESQVSPTTSPMSTTASPTCPP</sequence>
<keyword evidence="4" id="KW-1185">Reference proteome</keyword>
<proteinExistence type="predicted"/>
<feature type="compositionally biased region" description="Basic and acidic residues" evidence="2">
    <location>
        <begin position="527"/>
        <end position="549"/>
    </location>
</feature>
<reference evidence="3" key="2">
    <citation type="submission" date="2020-11" db="EMBL/GenBank/DDBJ databases">
        <authorList>
            <person name="McCartney M.A."/>
            <person name="Auch B."/>
            <person name="Kono T."/>
            <person name="Mallez S."/>
            <person name="Becker A."/>
            <person name="Gohl D.M."/>
            <person name="Silverstein K.A.T."/>
            <person name="Koren S."/>
            <person name="Bechman K.B."/>
            <person name="Herman A."/>
            <person name="Abrahante J.E."/>
            <person name="Garbe J."/>
        </authorList>
    </citation>
    <scope>NUCLEOTIDE SEQUENCE</scope>
    <source>
        <strain evidence="3">Duluth1</strain>
        <tissue evidence="3">Whole animal</tissue>
    </source>
</reference>
<feature type="region of interest" description="Disordered" evidence="2">
    <location>
        <begin position="334"/>
        <end position="621"/>
    </location>
</feature>
<keyword evidence="1" id="KW-0175">Coiled coil</keyword>
<feature type="compositionally biased region" description="Basic and acidic residues" evidence="2">
    <location>
        <begin position="429"/>
        <end position="476"/>
    </location>
</feature>
<gene>
    <name evidence="3" type="ORF">DPMN_157909</name>
</gene>
<dbReference type="AlphaFoldDB" id="A0A9D4EGC0"/>
<dbReference type="OrthoDB" id="6118599at2759"/>
<feature type="compositionally biased region" description="Acidic residues" evidence="2">
    <location>
        <begin position="550"/>
        <end position="578"/>
    </location>
</feature>
<feature type="coiled-coil region" evidence="1">
    <location>
        <begin position="289"/>
        <end position="316"/>
    </location>
</feature>